<dbReference type="Pfam" id="PF07969">
    <property type="entry name" value="Amidohydro_3"/>
    <property type="match status" value="1"/>
</dbReference>
<name>A0ABV3DQS9_9ACTN</name>
<dbReference type="SUPFAM" id="SSF51338">
    <property type="entry name" value="Composite domain of metallo-dependent hydrolases"/>
    <property type="match status" value="1"/>
</dbReference>
<evidence type="ECO:0000259" key="1">
    <source>
        <dbReference type="Pfam" id="PF07969"/>
    </source>
</evidence>
<gene>
    <name evidence="2" type="ORF">AB0C36_28885</name>
</gene>
<dbReference type="RefSeq" id="WP_358359528.1">
    <property type="nucleotide sequence ID" value="NZ_JBEZFP010000091.1"/>
</dbReference>
<dbReference type="SUPFAM" id="SSF51556">
    <property type="entry name" value="Metallo-dependent hydrolases"/>
    <property type="match status" value="1"/>
</dbReference>
<evidence type="ECO:0000313" key="2">
    <source>
        <dbReference type="EMBL" id="MEU8137514.1"/>
    </source>
</evidence>
<accession>A0ABV3DQS9</accession>
<proteinExistence type="predicted"/>
<evidence type="ECO:0000313" key="3">
    <source>
        <dbReference type="Proteomes" id="UP001551482"/>
    </source>
</evidence>
<dbReference type="InterPro" id="IPR032466">
    <property type="entry name" value="Metal_Hydrolase"/>
</dbReference>
<dbReference type="PANTHER" id="PTHR11647">
    <property type="entry name" value="HYDRANTOINASE/DIHYDROPYRIMIDINASE FAMILY MEMBER"/>
    <property type="match status" value="1"/>
</dbReference>
<sequence>MDDLVIRGGTVVDGTGAAPRTADVAVNGGRIREVGAQLPAGRREIDASGLLVTPGWVDVHTHYDGNLLWDPLLTPSSTHGVTTVVTGNCGVGLAPVRPADLDWTIALMEGVEDIPGAVMRGGLAWDWESFPEYLDAVARVPRAIDAATQVPHAAVRVYAMGERGIDHTAVPTDDEIRRMGELTAEAVVAGALGFSTSRSVNHHASDGRLTPTLTARAAELVGIAEAVGRTGLGVFEAVFEDPVDAHFEILRRMCEVSGRPMSVTTLQRPGRPSDGYRDILRHLEAANAAGLRMRGQVAPRPVGLLMSLAGRVHPLLGSATYRSLAATAGSASSGDAAGAAVTTALRTPDVRERILAELRASGTDPAARFAHSFELGSPPSWDADVRRSLNALAAARGTDQLEVAYDVVVGGGTIYTPVANFTDGDLTAVRDMLVHPLTVPGLGDGGAHCTMIADFDFPTFLMSYWARDVAQDQRLPVEWVVKRQCADTAALVGLTDRGVLAPGLKADINLIDFDRLGTTSPRIARDLPSDGPRLLSSGVGYVATVVSGEVAFEAGEHTGVLAGALVRGGSAAA</sequence>
<dbReference type="EMBL" id="JBEZFP010000091">
    <property type="protein sequence ID" value="MEU8137514.1"/>
    <property type="molecule type" value="Genomic_DNA"/>
</dbReference>
<dbReference type="Proteomes" id="UP001551482">
    <property type="component" value="Unassembled WGS sequence"/>
</dbReference>
<dbReference type="PANTHER" id="PTHR11647:SF1">
    <property type="entry name" value="COLLAPSIN RESPONSE MEDIATOR PROTEIN"/>
    <property type="match status" value="1"/>
</dbReference>
<comment type="caution">
    <text evidence="2">The sequence shown here is derived from an EMBL/GenBank/DDBJ whole genome shotgun (WGS) entry which is preliminary data.</text>
</comment>
<reference evidence="2 3" key="1">
    <citation type="submission" date="2024-06" db="EMBL/GenBank/DDBJ databases">
        <title>The Natural Products Discovery Center: Release of the First 8490 Sequenced Strains for Exploring Actinobacteria Biosynthetic Diversity.</title>
        <authorList>
            <person name="Kalkreuter E."/>
            <person name="Kautsar S.A."/>
            <person name="Yang D."/>
            <person name="Bader C.D."/>
            <person name="Teijaro C.N."/>
            <person name="Fluegel L."/>
            <person name="Davis C.M."/>
            <person name="Simpson J.R."/>
            <person name="Lauterbach L."/>
            <person name="Steele A.D."/>
            <person name="Gui C."/>
            <person name="Meng S."/>
            <person name="Li G."/>
            <person name="Viehrig K."/>
            <person name="Ye F."/>
            <person name="Su P."/>
            <person name="Kiefer A.F."/>
            <person name="Nichols A."/>
            <person name="Cepeda A.J."/>
            <person name="Yan W."/>
            <person name="Fan B."/>
            <person name="Jiang Y."/>
            <person name="Adhikari A."/>
            <person name="Zheng C.-J."/>
            <person name="Schuster L."/>
            <person name="Cowan T.M."/>
            <person name="Smanski M.J."/>
            <person name="Chevrette M.G."/>
            <person name="De Carvalho L.P.S."/>
            <person name="Shen B."/>
        </authorList>
    </citation>
    <scope>NUCLEOTIDE SEQUENCE [LARGE SCALE GENOMIC DNA]</scope>
    <source>
        <strain evidence="2 3">NPDC048946</strain>
    </source>
</reference>
<feature type="domain" description="Amidohydrolase 3" evidence="1">
    <location>
        <begin position="43"/>
        <end position="551"/>
    </location>
</feature>
<protein>
    <submittedName>
        <fullName evidence="2">Amidohydrolase family protein</fullName>
    </submittedName>
</protein>
<dbReference type="InterPro" id="IPR011059">
    <property type="entry name" value="Metal-dep_hydrolase_composite"/>
</dbReference>
<organism evidence="2 3">
    <name type="scientific">Streptodolium elevatio</name>
    <dbReference type="NCBI Taxonomy" id="3157996"/>
    <lineage>
        <taxon>Bacteria</taxon>
        <taxon>Bacillati</taxon>
        <taxon>Actinomycetota</taxon>
        <taxon>Actinomycetes</taxon>
        <taxon>Kitasatosporales</taxon>
        <taxon>Streptomycetaceae</taxon>
        <taxon>Streptodolium</taxon>
    </lineage>
</organism>
<dbReference type="InterPro" id="IPR013108">
    <property type="entry name" value="Amidohydro_3"/>
</dbReference>
<keyword evidence="3" id="KW-1185">Reference proteome</keyword>
<dbReference type="Gene3D" id="3.20.20.140">
    <property type="entry name" value="Metal-dependent hydrolases"/>
    <property type="match status" value="1"/>
</dbReference>
<dbReference type="InterPro" id="IPR050378">
    <property type="entry name" value="Metallo-dep_Hydrolases_sf"/>
</dbReference>